<dbReference type="PANTHER" id="PTHR43046:SF12">
    <property type="entry name" value="GDP-MANNOSE MANNOSYL HYDROLASE"/>
    <property type="match status" value="1"/>
</dbReference>
<dbReference type="InterPro" id="IPR020476">
    <property type="entry name" value="Nudix_hydrolase"/>
</dbReference>
<reference evidence="5 6" key="1">
    <citation type="submission" date="2018-05" db="EMBL/GenBank/DDBJ databases">
        <title>Micromonospora from Atacama Desert.</title>
        <authorList>
            <person name="Carro L."/>
            <person name="Goodfellow M."/>
            <person name="Klenk H.-P."/>
        </authorList>
    </citation>
    <scope>NUCLEOTIDE SEQUENCE [LARGE SCALE GENOMIC DNA]</scope>
    <source>
        <strain evidence="5 6">LB39</strain>
    </source>
</reference>
<evidence type="ECO:0000313" key="5">
    <source>
        <dbReference type="EMBL" id="RQX08041.1"/>
    </source>
</evidence>
<feature type="domain" description="Nudix hydrolase" evidence="4">
    <location>
        <begin position="1"/>
        <end position="130"/>
    </location>
</feature>
<evidence type="ECO:0000256" key="3">
    <source>
        <dbReference type="ARBA" id="ARBA00022842"/>
    </source>
</evidence>
<dbReference type="InterPro" id="IPR000086">
    <property type="entry name" value="NUDIX_hydrolase_dom"/>
</dbReference>
<evidence type="ECO:0000313" key="6">
    <source>
        <dbReference type="Proteomes" id="UP000282312"/>
    </source>
</evidence>
<dbReference type="CDD" id="cd18876">
    <property type="entry name" value="NUDIX_Hydrolase"/>
    <property type="match status" value="1"/>
</dbReference>
<proteinExistence type="predicted"/>
<comment type="cofactor">
    <cofactor evidence="1">
        <name>Mg(2+)</name>
        <dbReference type="ChEBI" id="CHEBI:18420"/>
    </cofactor>
</comment>
<dbReference type="Proteomes" id="UP000282312">
    <property type="component" value="Unassembled WGS sequence"/>
</dbReference>
<dbReference type="PROSITE" id="PS51462">
    <property type="entry name" value="NUDIX"/>
    <property type="match status" value="1"/>
</dbReference>
<gene>
    <name evidence="5" type="ORF">DLJ59_02190</name>
</gene>
<protein>
    <submittedName>
        <fullName evidence="5">NUDIX hydrolase</fullName>
    </submittedName>
</protein>
<dbReference type="SUPFAM" id="SSF55811">
    <property type="entry name" value="Nudix"/>
    <property type="match status" value="1"/>
</dbReference>
<evidence type="ECO:0000256" key="2">
    <source>
        <dbReference type="ARBA" id="ARBA00022801"/>
    </source>
</evidence>
<keyword evidence="2 5" id="KW-0378">Hydrolase</keyword>
<dbReference type="AlphaFoldDB" id="A0A3N9X4V1"/>
<organism evidence="5 6">
    <name type="scientific">Micromonospora inaquosa</name>
    <dbReference type="NCBI Taxonomy" id="2203716"/>
    <lineage>
        <taxon>Bacteria</taxon>
        <taxon>Bacillati</taxon>
        <taxon>Actinomycetota</taxon>
        <taxon>Actinomycetes</taxon>
        <taxon>Micromonosporales</taxon>
        <taxon>Micromonosporaceae</taxon>
        <taxon>Micromonospora</taxon>
    </lineage>
</organism>
<dbReference type="InterPro" id="IPR015797">
    <property type="entry name" value="NUDIX_hydrolase-like_dom_sf"/>
</dbReference>
<sequence length="144" mass="15825">MAAGLLIIDSQDRVLLVEPAYKTDWEIPGGSVEAGESPWQAAMRECREELGVSLTPGRLLVVDWVSPRYGRTDGVMLVFDGGVLDAVQAQRIVVPPAELKGWAWSTPPQTRQRLQPLLARRVNECLQARADGSTRYLEDGVPVS</sequence>
<keyword evidence="3" id="KW-0460">Magnesium</keyword>
<dbReference type="PANTHER" id="PTHR43046">
    <property type="entry name" value="GDP-MANNOSE MANNOSYL HYDROLASE"/>
    <property type="match status" value="1"/>
</dbReference>
<name>A0A3N9X4V1_9ACTN</name>
<dbReference type="EMBL" id="QGSZ01000102">
    <property type="protein sequence ID" value="RQX08041.1"/>
    <property type="molecule type" value="Genomic_DNA"/>
</dbReference>
<accession>A0A3N9X4V1</accession>
<dbReference type="PRINTS" id="PR00502">
    <property type="entry name" value="NUDIXFAMILY"/>
</dbReference>
<dbReference type="Gene3D" id="3.90.79.10">
    <property type="entry name" value="Nucleoside Triphosphate Pyrophosphohydrolase"/>
    <property type="match status" value="1"/>
</dbReference>
<keyword evidence="6" id="KW-1185">Reference proteome</keyword>
<evidence type="ECO:0000256" key="1">
    <source>
        <dbReference type="ARBA" id="ARBA00001946"/>
    </source>
</evidence>
<dbReference type="Pfam" id="PF00293">
    <property type="entry name" value="NUDIX"/>
    <property type="match status" value="1"/>
</dbReference>
<dbReference type="GO" id="GO:0016787">
    <property type="term" value="F:hydrolase activity"/>
    <property type="evidence" value="ECO:0007669"/>
    <property type="project" value="UniProtKB-KW"/>
</dbReference>
<dbReference type="OrthoDB" id="4247482at2"/>
<comment type="caution">
    <text evidence="5">The sequence shown here is derived from an EMBL/GenBank/DDBJ whole genome shotgun (WGS) entry which is preliminary data.</text>
</comment>
<evidence type="ECO:0000259" key="4">
    <source>
        <dbReference type="PROSITE" id="PS51462"/>
    </source>
</evidence>